<organism evidence="2 3">
    <name type="scientific">Lepeophtheirus salmonis</name>
    <name type="common">Salmon louse</name>
    <name type="synonym">Caligus salmonis</name>
    <dbReference type="NCBI Taxonomy" id="72036"/>
    <lineage>
        <taxon>Eukaryota</taxon>
        <taxon>Metazoa</taxon>
        <taxon>Ecdysozoa</taxon>
        <taxon>Arthropoda</taxon>
        <taxon>Crustacea</taxon>
        <taxon>Multicrustacea</taxon>
        <taxon>Hexanauplia</taxon>
        <taxon>Copepoda</taxon>
        <taxon>Siphonostomatoida</taxon>
        <taxon>Caligidae</taxon>
        <taxon>Lepeophtheirus</taxon>
    </lineage>
</organism>
<dbReference type="EMBL" id="HG994587">
    <property type="protein sequence ID" value="CAF3023294.1"/>
    <property type="molecule type" value="Genomic_DNA"/>
</dbReference>
<feature type="compositionally biased region" description="Basic and acidic residues" evidence="1">
    <location>
        <begin position="82"/>
        <end position="94"/>
    </location>
</feature>
<dbReference type="GO" id="GO:0000492">
    <property type="term" value="P:box C/D snoRNP assembly"/>
    <property type="evidence" value="ECO:0007669"/>
    <property type="project" value="InterPro"/>
</dbReference>
<feature type="region of interest" description="Disordered" evidence="1">
    <location>
        <begin position="82"/>
        <end position="152"/>
    </location>
</feature>
<sequence length="152" mass="16573">MHTFQSVLGNLVIAKVEGVLTIGSNGKEEYFSGSARECGSLSGFLPSLEKAQKDLEARMARRENVNVEDVSRGKYVEMEILKAREEGDEEHWTSDSDPDSPPSSDINDNDFTSDTDSDSSSSTCSSTSSSSASPPPRKRPLIQVLPDKKQTK</sequence>
<evidence type="ECO:0000313" key="2">
    <source>
        <dbReference type="EMBL" id="CAF3023294.1"/>
    </source>
</evidence>
<dbReference type="Proteomes" id="UP000675881">
    <property type="component" value="Chromosome 8"/>
</dbReference>
<feature type="compositionally biased region" description="Acidic residues" evidence="1">
    <location>
        <begin position="107"/>
        <end position="117"/>
    </location>
</feature>
<gene>
    <name evidence="2" type="ORF">LSAA_13789</name>
</gene>
<evidence type="ECO:0000256" key="1">
    <source>
        <dbReference type="SAM" id="MobiDB-lite"/>
    </source>
</evidence>
<dbReference type="AlphaFoldDB" id="A0A7R8HD44"/>
<proteinExistence type="predicted"/>
<accession>A0A7R8HD44</accession>
<protein>
    <submittedName>
        <fullName evidence="2">(salmon louse) hypothetical protein</fullName>
    </submittedName>
</protein>
<dbReference type="InterPro" id="IPR027921">
    <property type="entry name" value="NOPCHAP1"/>
</dbReference>
<name>A0A7R8HD44_LEPSM</name>
<dbReference type="Pfam" id="PF15370">
    <property type="entry name" value="NOPCHAP1"/>
    <property type="match status" value="1"/>
</dbReference>
<evidence type="ECO:0000313" key="3">
    <source>
        <dbReference type="Proteomes" id="UP000675881"/>
    </source>
</evidence>
<reference evidence="2" key="1">
    <citation type="submission" date="2021-02" db="EMBL/GenBank/DDBJ databases">
        <authorList>
            <person name="Bekaert M."/>
        </authorList>
    </citation>
    <scope>NUCLEOTIDE SEQUENCE</scope>
    <source>
        <strain evidence="2">IoA-00</strain>
    </source>
</reference>
<keyword evidence="3" id="KW-1185">Reference proteome</keyword>
<feature type="compositionally biased region" description="Low complexity" evidence="1">
    <location>
        <begin position="118"/>
        <end position="132"/>
    </location>
</feature>